<feature type="compositionally biased region" description="Gly residues" evidence="1">
    <location>
        <begin position="337"/>
        <end position="347"/>
    </location>
</feature>
<protein>
    <submittedName>
        <fullName evidence="2">Uncharacterized protein</fullName>
    </submittedName>
</protein>
<dbReference type="EMBL" id="BMPG01000002">
    <property type="protein sequence ID" value="GGL57963.1"/>
    <property type="molecule type" value="Genomic_DNA"/>
</dbReference>
<proteinExistence type="predicted"/>
<feature type="compositionally biased region" description="Pro residues" evidence="1">
    <location>
        <begin position="64"/>
        <end position="76"/>
    </location>
</feature>
<reference evidence="2" key="1">
    <citation type="journal article" date="2014" name="Int. J. Syst. Evol. Microbiol.">
        <title>Complete genome sequence of Corynebacterium casei LMG S-19264T (=DSM 44701T), isolated from a smear-ripened cheese.</title>
        <authorList>
            <consortium name="US DOE Joint Genome Institute (JGI-PGF)"/>
            <person name="Walter F."/>
            <person name="Albersmeier A."/>
            <person name="Kalinowski J."/>
            <person name="Ruckert C."/>
        </authorList>
    </citation>
    <scope>NUCLEOTIDE SEQUENCE</scope>
    <source>
        <strain evidence="2">JCM 19596</strain>
    </source>
</reference>
<feature type="region of interest" description="Disordered" evidence="1">
    <location>
        <begin position="27"/>
        <end position="146"/>
    </location>
</feature>
<evidence type="ECO:0000313" key="3">
    <source>
        <dbReference type="Proteomes" id="UP000607197"/>
    </source>
</evidence>
<gene>
    <name evidence="2" type="ORF">GCM10009039_15200</name>
</gene>
<name>A0A830FBG6_9EURY</name>
<feature type="compositionally biased region" description="Low complexity" evidence="1">
    <location>
        <begin position="280"/>
        <end position="296"/>
    </location>
</feature>
<organism evidence="2 3">
    <name type="scientific">Halocalculus aciditolerans</name>
    <dbReference type="NCBI Taxonomy" id="1383812"/>
    <lineage>
        <taxon>Archaea</taxon>
        <taxon>Methanobacteriati</taxon>
        <taxon>Methanobacteriota</taxon>
        <taxon>Stenosarchaea group</taxon>
        <taxon>Halobacteria</taxon>
        <taxon>Halobacteriales</taxon>
        <taxon>Halobacteriaceae</taxon>
        <taxon>Halocalculus</taxon>
    </lineage>
</organism>
<evidence type="ECO:0000313" key="2">
    <source>
        <dbReference type="EMBL" id="GGL57963.1"/>
    </source>
</evidence>
<keyword evidence="3" id="KW-1185">Reference proteome</keyword>
<dbReference type="AlphaFoldDB" id="A0A830FBG6"/>
<feature type="compositionally biased region" description="Acidic residues" evidence="1">
    <location>
        <begin position="91"/>
        <end position="105"/>
    </location>
</feature>
<dbReference type="RefSeq" id="WP_188977556.1">
    <property type="nucleotide sequence ID" value="NZ_BMPG01000002.1"/>
</dbReference>
<evidence type="ECO:0000256" key="1">
    <source>
        <dbReference type="SAM" id="MobiDB-lite"/>
    </source>
</evidence>
<comment type="caution">
    <text evidence="2">The sequence shown here is derived from an EMBL/GenBank/DDBJ whole genome shotgun (WGS) entry which is preliminary data.</text>
</comment>
<sequence>MMDSKTKKAQAAWAVMLLLLGLVGTLKRPQTSEGGNPEPTPDTDTSTNENADKNDDTTTEETPNPTPDSPGTPSTPPNEEESPTQTPDDSTTADEKEEDDEENAENEQPAYTSLPDNYETGLGGSYYDYTPKVGEDGDDGGSDSDVASGVATAAAAVALPNLWQHVPDDVTDVGTAAGVIATGALTADQARKLLAASRGASGATAVVTDPQTVQDLLNIPDLLKRTADGESELRDNLGDPFQDVVDGLGIPDPSQWPGYSGPGSNLRENPSDVYDNDVIGDSSSDDTSSSSGGSSSSDDDEPAYTSPTDGYGTGLGGGYDYNAETGDVSTPDDSNDSGGGGGGGGGSSSSDEDESTTVDTDDNIPTGYERIGAQLDSTNSYTGGL</sequence>
<feature type="compositionally biased region" description="Acidic residues" evidence="1">
    <location>
        <begin position="350"/>
        <end position="362"/>
    </location>
</feature>
<feature type="compositionally biased region" description="Polar residues" evidence="1">
    <location>
        <begin position="375"/>
        <end position="385"/>
    </location>
</feature>
<accession>A0A830FBG6</accession>
<dbReference type="Proteomes" id="UP000607197">
    <property type="component" value="Unassembled WGS sequence"/>
</dbReference>
<feature type="region of interest" description="Disordered" evidence="1">
    <location>
        <begin position="247"/>
        <end position="385"/>
    </location>
</feature>
<reference evidence="2" key="2">
    <citation type="submission" date="2020-09" db="EMBL/GenBank/DDBJ databases">
        <authorList>
            <person name="Sun Q."/>
            <person name="Ohkuma M."/>
        </authorList>
    </citation>
    <scope>NUCLEOTIDE SEQUENCE</scope>
    <source>
        <strain evidence="2">JCM 19596</strain>
    </source>
</reference>